<dbReference type="AlphaFoldDB" id="A0A0J8G2M9"/>
<comment type="caution">
    <text evidence="4">The sequence shown here is derived from an EMBL/GenBank/DDBJ whole genome shotgun (WGS) entry which is preliminary data.</text>
</comment>
<dbReference type="STRING" id="1121307.CLCY_3c02470"/>
<dbReference type="Pfam" id="PF02915">
    <property type="entry name" value="Rubrerythrin"/>
    <property type="match status" value="1"/>
</dbReference>
<dbReference type="InterPro" id="IPR009078">
    <property type="entry name" value="Ferritin-like_SF"/>
</dbReference>
<comment type="subcellular location">
    <subcellularLocation>
        <location evidence="1">Encapsulin nanocompartment</location>
    </subcellularLocation>
</comment>
<evidence type="ECO:0000313" key="4">
    <source>
        <dbReference type="EMBL" id="KMT21976.1"/>
    </source>
</evidence>
<protein>
    <submittedName>
        <fullName evidence="4">Rubrerythrin family protein</fullName>
    </submittedName>
</protein>
<dbReference type="Gene3D" id="6.10.140.1960">
    <property type="match status" value="2"/>
</dbReference>
<dbReference type="OrthoDB" id="9811690at2"/>
<dbReference type="CDD" id="cd00657">
    <property type="entry name" value="Ferritin_like"/>
    <property type="match status" value="1"/>
</dbReference>
<name>A0A0J8G2M9_CLOCY</name>
<dbReference type="RefSeq" id="WP_048570615.1">
    <property type="nucleotide sequence ID" value="NZ_LFVU01000026.1"/>
</dbReference>
<keyword evidence="5" id="KW-1185">Reference proteome</keyword>
<dbReference type="PATRIC" id="fig|1121307.3.peg.1600"/>
<dbReference type="Proteomes" id="UP000036756">
    <property type="component" value="Unassembled WGS sequence"/>
</dbReference>
<feature type="domain" description="Rubrerythrin diiron-binding" evidence="3">
    <location>
        <begin position="19"/>
        <end position="157"/>
    </location>
</feature>
<dbReference type="GO" id="GO:0046872">
    <property type="term" value="F:metal ion binding"/>
    <property type="evidence" value="ECO:0007669"/>
    <property type="project" value="InterPro"/>
</dbReference>
<dbReference type="SUPFAM" id="SSF47240">
    <property type="entry name" value="Ferritin-like"/>
    <property type="match status" value="1"/>
</dbReference>
<dbReference type="GO" id="GO:0140737">
    <property type="term" value="C:encapsulin nanocompartment"/>
    <property type="evidence" value="ECO:0007669"/>
    <property type="project" value="UniProtKB-SubCell"/>
</dbReference>
<sequence>MSYTTNRQPQGILMNKEAFLREGMIAEIVAINDYSKFITLTSNKEVKDIFHHIMEEEKEHYGMFLNALREIDLEQDHLRVKAKDHVKIPHRDRDKYKESSFSKESKHNLLISIRDAIKGELEAIVLYEHFIENLCDKNLIKLIKKITKDEKEHVEELTLALTLLDKDHYGPIECY</sequence>
<dbReference type="InterPro" id="IPR003251">
    <property type="entry name" value="Rr_diiron-bd_dom"/>
</dbReference>
<dbReference type="InterPro" id="IPR051429">
    <property type="entry name" value="Encapsulin_nc"/>
</dbReference>
<accession>A0A0J8G2M9</accession>
<reference evidence="4 5" key="1">
    <citation type="submission" date="2015-06" db="EMBL/GenBank/DDBJ databases">
        <title>Draft genome sequence of the purine-degrading Clostridium cylindrosporum HC-1 (DSM 605).</title>
        <authorList>
            <person name="Poehlein A."/>
            <person name="Schiel-Bengelsdorf B."/>
            <person name="Bengelsdorf F."/>
            <person name="Daniel R."/>
            <person name="Duerre P."/>
        </authorList>
    </citation>
    <scope>NUCLEOTIDE SEQUENCE [LARGE SCALE GENOMIC DNA]</scope>
    <source>
        <strain evidence="4 5">DSM 605</strain>
    </source>
</reference>
<evidence type="ECO:0000256" key="2">
    <source>
        <dbReference type="ARBA" id="ARBA00033787"/>
    </source>
</evidence>
<dbReference type="PANTHER" id="PTHR37165:SF1">
    <property type="entry name" value="TYPE 1 ENCAPSULIN SHELL PROTEIN"/>
    <property type="match status" value="1"/>
</dbReference>
<evidence type="ECO:0000259" key="3">
    <source>
        <dbReference type="Pfam" id="PF02915"/>
    </source>
</evidence>
<evidence type="ECO:0000256" key="1">
    <source>
        <dbReference type="ARBA" id="ARBA00033738"/>
    </source>
</evidence>
<dbReference type="EMBL" id="LFVU01000026">
    <property type="protein sequence ID" value="KMT21976.1"/>
    <property type="molecule type" value="Genomic_DNA"/>
</dbReference>
<keyword evidence="2" id="KW-1284">Encapsulin nanocompartment</keyword>
<dbReference type="GO" id="GO:0016491">
    <property type="term" value="F:oxidoreductase activity"/>
    <property type="evidence" value="ECO:0007669"/>
    <property type="project" value="InterPro"/>
</dbReference>
<evidence type="ECO:0000313" key="5">
    <source>
        <dbReference type="Proteomes" id="UP000036756"/>
    </source>
</evidence>
<gene>
    <name evidence="4" type="ORF">CLCY_3c02470</name>
</gene>
<dbReference type="PANTHER" id="PTHR37165">
    <property type="entry name" value="PEPTIDASE U56 FAMILY"/>
    <property type="match status" value="1"/>
</dbReference>
<proteinExistence type="predicted"/>
<organism evidence="4 5">
    <name type="scientific">Clostridium cylindrosporum DSM 605</name>
    <dbReference type="NCBI Taxonomy" id="1121307"/>
    <lineage>
        <taxon>Bacteria</taxon>
        <taxon>Bacillati</taxon>
        <taxon>Bacillota</taxon>
        <taxon>Clostridia</taxon>
        <taxon>Eubacteriales</taxon>
        <taxon>Clostridiaceae</taxon>
        <taxon>Clostridium</taxon>
    </lineage>
</organism>